<accession>A0A7I7T2E1</accession>
<keyword evidence="4" id="KW-1185">Reference proteome</keyword>
<feature type="region of interest" description="Disordered" evidence="1">
    <location>
        <begin position="45"/>
        <end position="71"/>
    </location>
</feature>
<dbReference type="EMBL" id="AP022596">
    <property type="protein sequence ID" value="BBY63110.1"/>
    <property type="molecule type" value="Genomic_DNA"/>
</dbReference>
<feature type="transmembrane region" description="Helical" evidence="2">
    <location>
        <begin position="21"/>
        <end position="41"/>
    </location>
</feature>
<dbReference type="Proteomes" id="UP000467148">
    <property type="component" value="Chromosome"/>
</dbReference>
<keyword evidence="2" id="KW-1133">Transmembrane helix</keyword>
<keyword evidence="2" id="KW-0472">Membrane</keyword>
<organism evidence="3 4">
    <name type="scientific">Mycolicibacterium helvum</name>
    <dbReference type="NCBI Taxonomy" id="1534349"/>
    <lineage>
        <taxon>Bacteria</taxon>
        <taxon>Bacillati</taxon>
        <taxon>Actinomycetota</taxon>
        <taxon>Actinomycetes</taxon>
        <taxon>Mycobacteriales</taxon>
        <taxon>Mycobacteriaceae</taxon>
        <taxon>Mycolicibacterium</taxon>
    </lineage>
</organism>
<gene>
    <name evidence="3" type="ORF">MHEL_13530</name>
</gene>
<name>A0A7I7T2E1_9MYCO</name>
<evidence type="ECO:0000256" key="2">
    <source>
        <dbReference type="SAM" id="Phobius"/>
    </source>
</evidence>
<sequence length="736" mass="71567">MHVNVGVGAMGQQGRYNIGRVGALAIALGVGGVILALPAVADADTGVGNSGKTTSSAGKPAPRNAAKPANRVVAKPSGALTVASRVPLSQLGTGNDPLAPVTEPLSWAALAVTRREKIAGSVRLIDVPSRGITSGTTALVPGASDTNIAPLAASATAGPALNAAVQNFIDTRLPGLKPIADQLAPIVADGIQDLLSNGAVGAEVARLAANDAILQFVSTKVSNALGAYFGVPDTVGTVVGDAAANLIRNTLGNTGVQSALDVIAGAVRPTEYQYTAITAGLNANDIAPLATYLKSIAANSSGEIATFLSDATVRAALAAATSQAVIDLTTGSAVSTWLGGLAGGWVSEALGGGAAAEGLGNAVGNAVQGLLSNTKAMQGLATVAGAAVTNLLGTPGVAAAVADAITQFGTGVLAGTNWIDALDVAWQGLVADSAFRSALGPATGSAVYSLVTNSDVVSALASTVTGLVNDVAGNTAVRAFLSELLGPTYGPTVVSTLADPTSAAQLAATAGAVITSFLGQAGVAAALSTTADQIVTALLAGASFTGAVQDGLQSLAADPTVVAAFNATVPDALKGVLKAPAVRNVVSEVAQGVVANLLERTPLNNSAFAPAATQVTKVAVDALLSNPAAQDLIGSLAGDILNGTSATELVNTVVAQVVKSQALQIALGQAIGQGIGALLGDNPVAFAVGQLAGVAAALFFGFAAGAAQLFGATGGGAAAASIPTGTSFLLLPVPAA</sequence>
<reference evidence="3 4" key="1">
    <citation type="journal article" date="2019" name="Emerg. Microbes Infect.">
        <title>Comprehensive subspecies identification of 175 nontuberculous mycobacteria species based on 7547 genomic profiles.</title>
        <authorList>
            <person name="Matsumoto Y."/>
            <person name="Kinjo T."/>
            <person name="Motooka D."/>
            <person name="Nabeya D."/>
            <person name="Jung N."/>
            <person name="Uechi K."/>
            <person name="Horii T."/>
            <person name="Iida T."/>
            <person name="Fujita J."/>
            <person name="Nakamura S."/>
        </authorList>
    </citation>
    <scope>NUCLEOTIDE SEQUENCE [LARGE SCALE GENOMIC DNA]</scope>
    <source>
        <strain evidence="3 4">JCM 30396</strain>
    </source>
</reference>
<dbReference type="AlphaFoldDB" id="A0A7I7T2E1"/>
<evidence type="ECO:0000313" key="4">
    <source>
        <dbReference type="Proteomes" id="UP000467148"/>
    </source>
</evidence>
<keyword evidence="2" id="KW-0812">Transmembrane</keyword>
<dbReference type="KEGG" id="mhev:MHEL_13530"/>
<evidence type="ECO:0000256" key="1">
    <source>
        <dbReference type="SAM" id="MobiDB-lite"/>
    </source>
</evidence>
<evidence type="ECO:0000313" key="3">
    <source>
        <dbReference type="EMBL" id="BBY63110.1"/>
    </source>
</evidence>
<proteinExistence type="predicted"/>
<feature type="compositionally biased region" description="Low complexity" evidence="1">
    <location>
        <begin position="59"/>
        <end position="71"/>
    </location>
</feature>
<protein>
    <submittedName>
        <fullName evidence="3">Uncharacterized protein</fullName>
    </submittedName>
</protein>